<dbReference type="Proteomes" id="UP000601435">
    <property type="component" value="Unassembled WGS sequence"/>
</dbReference>
<dbReference type="Pfam" id="PF02656">
    <property type="entry name" value="DUF202"/>
    <property type="match status" value="1"/>
</dbReference>
<evidence type="ECO:0000313" key="8">
    <source>
        <dbReference type="EMBL" id="CAE7453360.1"/>
    </source>
</evidence>
<reference evidence="8" key="1">
    <citation type="submission" date="2021-02" db="EMBL/GenBank/DDBJ databases">
        <authorList>
            <person name="Dougan E. K."/>
            <person name="Rhodes N."/>
            <person name="Thang M."/>
            <person name="Chan C."/>
        </authorList>
    </citation>
    <scope>NUCLEOTIDE SEQUENCE</scope>
</reference>
<keyword evidence="4 6" id="KW-1133">Transmembrane helix</keyword>
<gene>
    <name evidence="8" type="ORF">SNEC2469_LOCUS12578</name>
</gene>
<evidence type="ECO:0000256" key="1">
    <source>
        <dbReference type="ARBA" id="ARBA00004651"/>
    </source>
</evidence>
<name>A0A812RRH2_9DINO</name>
<keyword evidence="2" id="KW-1003">Cell membrane</keyword>
<sequence>MHVLSIGTFLAWLRTGLSLVGAGFGIIKFLPGVSSNFVMGFALITVGVFVLLYSAARYFDVMHCLEQGEFSVDTGGIVLVVVAAGLLEFLVICIVLDHLWNHE</sequence>
<evidence type="ECO:0000313" key="9">
    <source>
        <dbReference type="Proteomes" id="UP000601435"/>
    </source>
</evidence>
<feature type="domain" description="DUF202" evidence="7">
    <location>
        <begin position="8"/>
        <end position="62"/>
    </location>
</feature>
<organism evidence="8 9">
    <name type="scientific">Symbiodinium necroappetens</name>
    <dbReference type="NCBI Taxonomy" id="1628268"/>
    <lineage>
        <taxon>Eukaryota</taxon>
        <taxon>Sar</taxon>
        <taxon>Alveolata</taxon>
        <taxon>Dinophyceae</taxon>
        <taxon>Suessiales</taxon>
        <taxon>Symbiodiniaceae</taxon>
        <taxon>Symbiodinium</taxon>
    </lineage>
</organism>
<dbReference type="AlphaFoldDB" id="A0A812RRH2"/>
<dbReference type="PANTHER" id="PTHR34187">
    <property type="entry name" value="FGR18P"/>
    <property type="match status" value="1"/>
</dbReference>
<dbReference type="EMBL" id="CAJNJA010019962">
    <property type="protein sequence ID" value="CAE7453360.1"/>
    <property type="molecule type" value="Genomic_DNA"/>
</dbReference>
<evidence type="ECO:0000256" key="2">
    <source>
        <dbReference type="ARBA" id="ARBA00022475"/>
    </source>
</evidence>
<evidence type="ECO:0000259" key="7">
    <source>
        <dbReference type="Pfam" id="PF02656"/>
    </source>
</evidence>
<dbReference type="OrthoDB" id="199599at2759"/>
<feature type="transmembrane region" description="Helical" evidence="6">
    <location>
        <begin position="6"/>
        <end position="30"/>
    </location>
</feature>
<keyword evidence="9" id="KW-1185">Reference proteome</keyword>
<dbReference type="InterPro" id="IPR052053">
    <property type="entry name" value="IM_YidH-like"/>
</dbReference>
<keyword evidence="5 6" id="KW-0472">Membrane</keyword>
<evidence type="ECO:0000256" key="4">
    <source>
        <dbReference type="ARBA" id="ARBA00022989"/>
    </source>
</evidence>
<evidence type="ECO:0000256" key="3">
    <source>
        <dbReference type="ARBA" id="ARBA00022692"/>
    </source>
</evidence>
<feature type="transmembrane region" description="Helical" evidence="6">
    <location>
        <begin position="76"/>
        <end position="100"/>
    </location>
</feature>
<comment type="subcellular location">
    <subcellularLocation>
        <location evidence="1">Cell membrane</location>
        <topology evidence="1">Multi-pass membrane protein</topology>
    </subcellularLocation>
</comment>
<comment type="caution">
    <text evidence="8">The sequence shown here is derived from an EMBL/GenBank/DDBJ whole genome shotgun (WGS) entry which is preliminary data.</text>
</comment>
<evidence type="ECO:0000256" key="5">
    <source>
        <dbReference type="ARBA" id="ARBA00023136"/>
    </source>
</evidence>
<evidence type="ECO:0000256" key="6">
    <source>
        <dbReference type="SAM" id="Phobius"/>
    </source>
</evidence>
<accession>A0A812RRH2</accession>
<dbReference type="GO" id="GO:0005886">
    <property type="term" value="C:plasma membrane"/>
    <property type="evidence" value="ECO:0007669"/>
    <property type="project" value="UniProtKB-SubCell"/>
</dbReference>
<feature type="transmembrane region" description="Helical" evidence="6">
    <location>
        <begin position="37"/>
        <end position="56"/>
    </location>
</feature>
<proteinExistence type="predicted"/>
<keyword evidence="3 6" id="KW-0812">Transmembrane</keyword>
<feature type="non-terminal residue" evidence="8">
    <location>
        <position position="103"/>
    </location>
</feature>
<protein>
    <recommendedName>
        <fullName evidence="7">DUF202 domain-containing protein</fullName>
    </recommendedName>
</protein>
<dbReference type="PANTHER" id="PTHR34187:SF2">
    <property type="entry name" value="DUF202 DOMAIN-CONTAINING PROTEIN"/>
    <property type="match status" value="1"/>
</dbReference>
<dbReference type="InterPro" id="IPR003807">
    <property type="entry name" value="DUF202"/>
</dbReference>